<dbReference type="EMBL" id="NPEZ01000003">
    <property type="protein sequence ID" value="OZT77018.1"/>
    <property type="molecule type" value="Genomic_DNA"/>
</dbReference>
<evidence type="ECO:0000313" key="1">
    <source>
        <dbReference type="EMBL" id="OZT77018.1"/>
    </source>
</evidence>
<name>A0A265E6Z4_9STAP</name>
<dbReference type="SUPFAM" id="SSF116922">
    <property type="entry name" value="YugE-like"/>
    <property type="match status" value="1"/>
</dbReference>
<accession>A0A265E6Z4</accession>
<dbReference type="Pfam" id="PF08958">
    <property type="entry name" value="DUF1871"/>
    <property type="match status" value="1"/>
</dbReference>
<evidence type="ECO:0000313" key="2">
    <source>
        <dbReference type="Proteomes" id="UP000216682"/>
    </source>
</evidence>
<evidence type="ECO:0008006" key="3">
    <source>
        <dbReference type="Google" id="ProtNLM"/>
    </source>
</evidence>
<proteinExistence type="predicted"/>
<dbReference type="Gene3D" id="1.10.340.20">
    <property type="entry name" value="Apc36109-like domain"/>
    <property type="match status" value="1"/>
</dbReference>
<dbReference type="InterPro" id="IPR023162">
    <property type="entry name" value="Apc36109-like_dom_sf"/>
</dbReference>
<protein>
    <recommendedName>
        <fullName evidence="3">DUF1871 domain-containing protein</fullName>
    </recommendedName>
</protein>
<dbReference type="RefSeq" id="WP_094906567.1">
    <property type="nucleotide sequence ID" value="NZ_BMCA01000001.1"/>
</dbReference>
<sequence length="86" mass="9923">MNPEGSIELYRLLKEWDPLGLAAEDFDYDAEIYDSMEVLHSTRDVETAGRKIQQIFLHSFEEEIPLAQIRPVAEEGLEIVELYKAP</sequence>
<organism evidence="1 2">
    <name type="scientific">Salinicoccus roseus</name>
    <dbReference type="NCBI Taxonomy" id="45670"/>
    <lineage>
        <taxon>Bacteria</taxon>
        <taxon>Bacillati</taxon>
        <taxon>Bacillota</taxon>
        <taxon>Bacilli</taxon>
        <taxon>Bacillales</taxon>
        <taxon>Staphylococcaceae</taxon>
        <taxon>Salinicoccus</taxon>
    </lineage>
</organism>
<dbReference type="AlphaFoldDB" id="A0A265E6Z4"/>
<reference evidence="1 2" key="1">
    <citation type="submission" date="2017-07" db="EMBL/GenBank/DDBJ databases">
        <title>Shotgun whole genome sequences of three halophilic bacterial isolates.</title>
        <authorList>
            <person name="Pozzo T."/>
            <person name="Higdon S.M."/>
            <person name="Quillaguaman J."/>
        </authorList>
    </citation>
    <scope>NUCLEOTIDE SEQUENCE [LARGE SCALE GENOMIC DNA]</scope>
    <source>
        <strain evidence="1 2">BU-1</strain>
    </source>
</reference>
<dbReference type="InterPro" id="IPR015053">
    <property type="entry name" value="DUF1871"/>
</dbReference>
<comment type="caution">
    <text evidence="1">The sequence shown here is derived from an EMBL/GenBank/DDBJ whole genome shotgun (WGS) entry which is preliminary data.</text>
</comment>
<gene>
    <name evidence="1" type="ORF">CFN03_08035</name>
</gene>
<dbReference type="Proteomes" id="UP000216682">
    <property type="component" value="Unassembled WGS sequence"/>
</dbReference>